<dbReference type="Proteomes" id="UP000298381">
    <property type="component" value="Unassembled WGS sequence"/>
</dbReference>
<accession>A0A4Z0D2X6</accession>
<dbReference type="CDD" id="cd06577">
    <property type="entry name" value="PASTA_pknB"/>
    <property type="match status" value="1"/>
</dbReference>
<dbReference type="Pfam" id="PF03793">
    <property type="entry name" value="PASTA"/>
    <property type="match status" value="1"/>
</dbReference>
<evidence type="ECO:0000256" key="2">
    <source>
        <dbReference type="ARBA" id="ARBA00007171"/>
    </source>
</evidence>
<evidence type="ECO:0000256" key="1">
    <source>
        <dbReference type="ARBA" id="ARBA00004370"/>
    </source>
</evidence>
<dbReference type="GO" id="GO:0008658">
    <property type="term" value="F:penicillin binding"/>
    <property type="evidence" value="ECO:0007669"/>
    <property type="project" value="InterPro"/>
</dbReference>
<organism evidence="6 7">
    <name type="scientific">Soehngenia longivitae</name>
    <dbReference type="NCBI Taxonomy" id="2562294"/>
    <lineage>
        <taxon>Bacteria</taxon>
        <taxon>Bacillati</taxon>
        <taxon>Bacillota</taxon>
        <taxon>Tissierellia</taxon>
        <taxon>Tissierellales</taxon>
        <taxon>Tissierellaceae</taxon>
        <taxon>Soehngenia</taxon>
    </lineage>
</organism>
<dbReference type="Pfam" id="PF03717">
    <property type="entry name" value="PBP_dimer"/>
    <property type="match status" value="1"/>
</dbReference>
<dbReference type="GO" id="GO:0005886">
    <property type="term" value="C:plasma membrane"/>
    <property type="evidence" value="ECO:0007669"/>
    <property type="project" value="TreeGrafter"/>
</dbReference>
<dbReference type="Gene3D" id="3.90.1310.10">
    <property type="entry name" value="Penicillin-binding protein 2a (Domain 2)"/>
    <property type="match status" value="1"/>
</dbReference>
<evidence type="ECO:0000256" key="4">
    <source>
        <dbReference type="SAM" id="Phobius"/>
    </source>
</evidence>
<dbReference type="Gene3D" id="3.30.10.20">
    <property type="match status" value="1"/>
</dbReference>
<dbReference type="InterPro" id="IPR012338">
    <property type="entry name" value="Beta-lactam/transpept-like"/>
</dbReference>
<dbReference type="SMART" id="SM00740">
    <property type="entry name" value="PASTA"/>
    <property type="match status" value="1"/>
</dbReference>
<evidence type="ECO:0000259" key="5">
    <source>
        <dbReference type="PROSITE" id="PS51178"/>
    </source>
</evidence>
<dbReference type="AlphaFoldDB" id="A0A4Z0D2X6"/>
<feature type="transmembrane region" description="Helical" evidence="4">
    <location>
        <begin position="12"/>
        <end position="31"/>
    </location>
</feature>
<evidence type="ECO:0000313" key="7">
    <source>
        <dbReference type="Proteomes" id="UP000298381"/>
    </source>
</evidence>
<feature type="domain" description="PASTA" evidence="5">
    <location>
        <begin position="593"/>
        <end position="657"/>
    </location>
</feature>
<dbReference type="RefSeq" id="WP_135271163.1">
    <property type="nucleotide sequence ID" value="NZ_SRIB01000007.1"/>
</dbReference>
<dbReference type="InterPro" id="IPR036138">
    <property type="entry name" value="PBP_dimer_sf"/>
</dbReference>
<evidence type="ECO:0000256" key="3">
    <source>
        <dbReference type="ARBA" id="ARBA00023136"/>
    </source>
</evidence>
<dbReference type="InterPro" id="IPR001460">
    <property type="entry name" value="PCN-bd_Tpept"/>
</dbReference>
<name>A0A4Z0D2X6_9FIRM</name>
<dbReference type="EMBL" id="SRIB01000007">
    <property type="protein sequence ID" value="TFZ40091.1"/>
    <property type="molecule type" value="Genomic_DNA"/>
</dbReference>
<gene>
    <name evidence="6" type="ORF">E4100_06205</name>
</gene>
<dbReference type="SUPFAM" id="SSF56601">
    <property type="entry name" value="beta-lactamase/transpeptidase-like"/>
    <property type="match status" value="1"/>
</dbReference>
<dbReference type="PROSITE" id="PS51178">
    <property type="entry name" value="PASTA"/>
    <property type="match status" value="1"/>
</dbReference>
<dbReference type="GO" id="GO:0071555">
    <property type="term" value="P:cell wall organization"/>
    <property type="evidence" value="ECO:0007669"/>
    <property type="project" value="TreeGrafter"/>
</dbReference>
<dbReference type="SUPFAM" id="SSF54184">
    <property type="entry name" value="Penicillin-binding protein 2x (pbp-2x), c-terminal domain"/>
    <property type="match status" value="1"/>
</dbReference>
<dbReference type="InterPro" id="IPR005311">
    <property type="entry name" value="PBP_dimer"/>
</dbReference>
<dbReference type="PANTHER" id="PTHR30627">
    <property type="entry name" value="PEPTIDOGLYCAN D,D-TRANSPEPTIDASE"/>
    <property type="match status" value="1"/>
</dbReference>
<dbReference type="PANTHER" id="PTHR30627:SF1">
    <property type="entry name" value="PEPTIDOGLYCAN D,D-TRANSPEPTIDASE FTSI"/>
    <property type="match status" value="1"/>
</dbReference>
<keyword evidence="4" id="KW-1133">Transmembrane helix</keyword>
<dbReference type="InterPro" id="IPR005543">
    <property type="entry name" value="PASTA_dom"/>
</dbReference>
<comment type="caution">
    <text evidence="6">The sequence shown here is derived from an EMBL/GenBank/DDBJ whole genome shotgun (WGS) entry which is preliminary data.</text>
</comment>
<dbReference type="Pfam" id="PF00905">
    <property type="entry name" value="Transpeptidase"/>
    <property type="match status" value="1"/>
</dbReference>
<protein>
    <submittedName>
        <fullName evidence="6">PASTA domain-containing protein</fullName>
    </submittedName>
</protein>
<dbReference type="SUPFAM" id="SSF56519">
    <property type="entry name" value="Penicillin binding protein dimerisation domain"/>
    <property type="match status" value="1"/>
</dbReference>
<comment type="similarity">
    <text evidence="2">Belongs to the transpeptidase family.</text>
</comment>
<proteinExistence type="inferred from homology"/>
<reference evidence="6 7" key="1">
    <citation type="submission" date="2019-03" db="EMBL/GenBank/DDBJ databases">
        <title>Draft genome sequence data and analysis of a Fermenting Bacterium, Soehngenia longevitae strain 1933PT, isolated from petroleum reservoir in Azerbaijan.</title>
        <authorList>
            <person name="Grouzdev D.S."/>
            <person name="Bidzhieva S.K."/>
            <person name="Sokolova D.S."/>
            <person name="Tourova T.P."/>
            <person name="Poltaraus A.B."/>
            <person name="Nazina T.N."/>
        </authorList>
    </citation>
    <scope>NUCLEOTIDE SEQUENCE [LARGE SCALE GENOMIC DNA]</scope>
    <source>
        <strain evidence="6 7">1933P</strain>
    </source>
</reference>
<keyword evidence="3 4" id="KW-0472">Membrane</keyword>
<dbReference type="OrthoDB" id="9757901at2"/>
<comment type="subcellular location">
    <subcellularLocation>
        <location evidence="1">Membrane</location>
    </subcellularLocation>
</comment>
<sequence>MRRPTRTNFVRLKIAILIVSLVVFFLFYRLVKIQIVEANDLKKQALRQWTKSVEIEPSRGIIYDRNGRKLAINSPSYTVWAYVSEIENPEEVAKKISPIIEEPEEELVDLIKNGTNMKKLKQSINREKAEEIKNLNIDGISITEGNKRYYPLNNFAPYIIGFTDVDNNGQYGVEKAFDSYLKGSPGLLIKSTDAANRQLPYDGEIIIEPQNGYNLFLTIDENIQRFAEEAASKALIDNKAKSVNIIVMDPMTGEILALANKPDYDPNSPREPIDEKARAEWSNLSEEELQNEWFKLWRNYSINDLYEPGSTFKIITAAAAIEEGVVNKNTHFYCDGFYKSIPGVTLRCAKWYDPHGDQDLYEAFANSCNIAFINMANSVGKEKMFEYIKAFGFGELTGIDLPGEQKGIIPKRLEDISDVNLATMSYGHSVAVTPIQMINAISAVANGGNLMTPRIVKAITDDDGNLVKDYKPEIRRQVISESTSKTILEMLEKTVTEGTGTKSFIPGYRVGGKTGTAEKVIDGKYVSGKYISSFGGVAPVDDPRIAILVIVDEPTGIYYGGTVAGPYAKMVIENTLEYLSVPKEITDEEKSEDIETVTMPDLVGLTLVDATKILKEMGLRFVIDYEEISETSKVVEQKPLAGEEIEINSLVDLYFEKEN</sequence>
<evidence type="ECO:0000313" key="6">
    <source>
        <dbReference type="EMBL" id="TFZ40091.1"/>
    </source>
</evidence>
<keyword evidence="7" id="KW-1185">Reference proteome</keyword>
<dbReference type="Gene3D" id="3.40.710.10">
    <property type="entry name" value="DD-peptidase/beta-lactamase superfamily"/>
    <property type="match status" value="1"/>
</dbReference>
<dbReference type="InterPro" id="IPR050515">
    <property type="entry name" value="Beta-lactam/transpept"/>
</dbReference>
<keyword evidence="4" id="KW-0812">Transmembrane</keyword>